<dbReference type="Bgee" id="ENSOANG00000042824">
    <property type="expression patterns" value="Expressed in fibroblast and 8 other cell types or tissues"/>
</dbReference>
<sequence>HAEHYPISLLPFLSKLLERVIYTRCLKFLNSNSLLNLLRSGLRPLPSTETALSKVTRNLLLAKSNGSYSILIVLDLSAASETVDRSLLLHTLSHLSFTDSILSGFSSYLSGRSFSVSFAGSSSPSRPLTVGVPQGSVLGPPLFSTCTHSHGELIRCHGFSYHLYEDDTQIYLSSPVLSPSLQARFVFCLRDVSTRMSAPHLKLNVSKTELLISPPKPSPLPHFPITVDGTTILPVSQGWNLRSLTHPTQPILHQTLPVSPSQHRQDLPSSLHPNCYLAVGTVSYPDWITSSASSLISHPPVSPRFSLPFTLLSGLSSYRNALGLSLPSSKPSRGCLSTFASN</sequence>
<organism evidence="2 3">
    <name type="scientific">Ornithorhynchus anatinus</name>
    <name type="common">Duckbill platypus</name>
    <dbReference type="NCBI Taxonomy" id="9258"/>
    <lineage>
        <taxon>Eukaryota</taxon>
        <taxon>Metazoa</taxon>
        <taxon>Chordata</taxon>
        <taxon>Craniata</taxon>
        <taxon>Vertebrata</taxon>
        <taxon>Euteleostomi</taxon>
        <taxon>Mammalia</taxon>
        <taxon>Monotremata</taxon>
        <taxon>Ornithorhynchidae</taxon>
        <taxon>Ornithorhynchus</taxon>
    </lineage>
</organism>
<accession>A0A6I8NX98</accession>
<dbReference type="PROSITE" id="PS50878">
    <property type="entry name" value="RT_POL"/>
    <property type="match status" value="1"/>
</dbReference>
<evidence type="ECO:0000313" key="3">
    <source>
        <dbReference type="Proteomes" id="UP000002279"/>
    </source>
</evidence>
<dbReference type="Proteomes" id="UP000002279">
    <property type="component" value="Chromosome 4"/>
</dbReference>
<dbReference type="Pfam" id="PF00078">
    <property type="entry name" value="RVT_1"/>
    <property type="match status" value="1"/>
</dbReference>
<name>A0A6I8NX98_ORNAN</name>
<dbReference type="InterPro" id="IPR000477">
    <property type="entry name" value="RT_dom"/>
</dbReference>
<evidence type="ECO:0000313" key="2">
    <source>
        <dbReference type="Ensembl" id="ENSOANP00000045063.1"/>
    </source>
</evidence>
<dbReference type="InParanoid" id="A0A6I8NX98"/>
<reference evidence="2 3" key="1">
    <citation type="journal article" date="2008" name="Nature">
        <title>Genome analysis of the platypus reveals unique signatures of evolution.</title>
        <authorList>
            <person name="Warren W.C."/>
            <person name="Hillier L.W."/>
            <person name="Marshall Graves J.A."/>
            <person name="Birney E."/>
            <person name="Ponting C.P."/>
            <person name="Grutzner F."/>
            <person name="Belov K."/>
            <person name="Miller W."/>
            <person name="Clarke L."/>
            <person name="Chinwalla A.T."/>
            <person name="Yang S.P."/>
            <person name="Heger A."/>
            <person name="Locke D.P."/>
            <person name="Miethke P."/>
            <person name="Waters P.D."/>
            <person name="Veyrunes F."/>
            <person name="Fulton L."/>
            <person name="Fulton B."/>
            <person name="Graves T."/>
            <person name="Wallis J."/>
            <person name="Puente X.S."/>
            <person name="Lopez-Otin C."/>
            <person name="Ordonez G.R."/>
            <person name="Eichler E.E."/>
            <person name="Chen L."/>
            <person name="Cheng Z."/>
            <person name="Deakin J.E."/>
            <person name="Alsop A."/>
            <person name="Thompson K."/>
            <person name="Kirby P."/>
            <person name="Papenfuss A.T."/>
            <person name="Wakefield M.J."/>
            <person name="Olender T."/>
            <person name="Lancet D."/>
            <person name="Huttley G.A."/>
            <person name="Smit A.F."/>
            <person name="Pask A."/>
            <person name="Temple-Smith P."/>
            <person name="Batzer M.A."/>
            <person name="Walker J.A."/>
            <person name="Konkel M.K."/>
            <person name="Harris R.S."/>
            <person name="Whittington C.M."/>
            <person name="Wong E.S."/>
            <person name="Gemmell N.J."/>
            <person name="Buschiazzo E."/>
            <person name="Vargas Jentzsch I.M."/>
            <person name="Merkel A."/>
            <person name="Schmitz J."/>
            <person name="Zemann A."/>
            <person name="Churakov G."/>
            <person name="Kriegs J.O."/>
            <person name="Brosius J."/>
            <person name="Murchison E.P."/>
            <person name="Sachidanandam R."/>
            <person name="Smith C."/>
            <person name="Hannon G.J."/>
            <person name="Tsend-Ayush E."/>
            <person name="McMillan D."/>
            <person name="Attenborough R."/>
            <person name="Rens W."/>
            <person name="Ferguson-Smith M."/>
            <person name="Lefevre C.M."/>
            <person name="Sharp J.A."/>
            <person name="Nicholas K.R."/>
            <person name="Ray D.A."/>
            <person name="Kube M."/>
            <person name="Reinhardt R."/>
            <person name="Pringle T.H."/>
            <person name="Taylor J."/>
            <person name="Jones R.C."/>
            <person name="Nixon B."/>
            <person name="Dacheux J.L."/>
            <person name="Niwa H."/>
            <person name="Sekita Y."/>
            <person name="Huang X."/>
            <person name="Stark A."/>
            <person name="Kheradpour P."/>
            <person name="Kellis M."/>
            <person name="Flicek P."/>
            <person name="Chen Y."/>
            <person name="Webber C."/>
            <person name="Hardison R."/>
            <person name="Nelson J."/>
            <person name="Hallsworth-Pepin K."/>
            <person name="Delehaunty K."/>
            <person name="Markovic C."/>
            <person name="Minx P."/>
            <person name="Feng Y."/>
            <person name="Kremitzki C."/>
            <person name="Mitreva M."/>
            <person name="Glasscock J."/>
            <person name="Wylie T."/>
            <person name="Wohldmann P."/>
            <person name="Thiru P."/>
            <person name="Nhan M.N."/>
            <person name="Pohl C.S."/>
            <person name="Smith S.M."/>
            <person name="Hou S."/>
            <person name="Nefedov M."/>
            <person name="de Jong P.J."/>
            <person name="Renfree M.B."/>
            <person name="Mardis E.R."/>
            <person name="Wilson R.K."/>
        </authorList>
    </citation>
    <scope>NUCLEOTIDE SEQUENCE [LARGE SCALE GENOMIC DNA]</scope>
    <source>
        <strain evidence="2 3">Glennie</strain>
    </source>
</reference>
<protein>
    <recommendedName>
        <fullName evidence="1">Reverse transcriptase domain-containing protein</fullName>
    </recommendedName>
</protein>
<dbReference type="Ensembl" id="ENSOANT00000073172.1">
    <property type="protein sequence ID" value="ENSOANP00000045063.1"/>
    <property type="gene ID" value="ENSOANG00000042824.1"/>
</dbReference>
<reference evidence="2" key="2">
    <citation type="submission" date="2025-08" db="UniProtKB">
        <authorList>
            <consortium name="Ensembl"/>
        </authorList>
    </citation>
    <scope>IDENTIFICATION</scope>
    <source>
        <strain evidence="2">Glennie</strain>
    </source>
</reference>
<dbReference type="AlphaFoldDB" id="A0A6I8NX98"/>
<reference evidence="2" key="3">
    <citation type="submission" date="2025-09" db="UniProtKB">
        <authorList>
            <consortium name="Ensembl"/>
        </authorList>
    </citation>
    <scope>IDENTIFICATION</scope>
    <source>
        <strain evidence="2">Glennie</strain>
    </source>
</reference>
<feature type="domain" description="Reverse transcriptase" evidence="1">
    <location>
        <begin position="1"/>
        <end position="232"/>
    </location>
</feature>
<proteinExistence type="predicted"/>
<dbReference type="PANTHER" id="PTHR33332">
    <property type="entry name" value="REVERSE TRANSCRIPTASE DOMAIN-CONTAINING PROTEIN"/>
    <property type="match status" value="1"/>
</dbReference>
<keyword evidence="3" id="KW-1185">Reference proteome</keyword>
<dbReference type="GeneTree" id="ENSGT01120000271821"/>
<evidence type="ECO:0000259" key="1">
    <source>
        <dbReference type="PROSITE" id="PS50878"/>
    </source>
</evidence>